<dbReference type="GO" id="GO:0006826">
    <property type="term" value="P:iron ion transport"/>
    <property type="evidence" value="ECO:0007669"/>
    <property type="project" value="InterPro"/>
</dbReference>
<dbReference type="CDD" id="cd16830">
    <property type="entry name" value="HemS-like_N"/>
    <property type="match status" value="1"/>
</dbReference>
<dbReference type="OrthoDB" id="316630at2"/>
<dbReference type="RefSeq" id="WP_110030352.1">
    <property type="nucleotide sequence ID" value="NZ_QGTR01000001.1"/>
</dbReference>
<dbReference type="EMBL" id="QGTR01000001">
    <property type="protein sequence ID" value="PWW03848.1"/>
    <property type="molecule type" value="Genomic_DNA"/>
</dbReference>
<reference evidence="2 3" key="1">
    <citation type="submission" date="2018-05" db="EMBL/GenBank/DDBJ databases">
        <title>Genomic Encyclopedia of Type Strains, Phase IV (KMG-IV): sequencing the most valuable type-strain genomes for metagenomic binning, comparative biology and taxonomic classification.</title>
        <authorList>
            <person name="Goeker M."/>
        </authorList>
    </citation>
    <scope>NUCLEOTIDE SEQUENCE [LARGE SCALE GENOMIC DNA]</scope>
    <source>
        <strain evidence="2 3">DSM 16791</strain>
    </source>
</reference>
<proteinExistence type="predicted"/>
<protein>
    <submittedName>
        <fullName evidence="2">Putative hemin transport protein</fullName>
    </submittedName>
</protein>
<dbReference type="Gene3D" id="3.40.1570.10">
    <property type="entry name" value="HemS/ChuS/ChuX like domains"/>
    <property type="match status" value="2"/>
</dbReference>
<organism evidence="2 3">
    <name type="scientific">Hoeflea marina</name>
    <dbReference type="NCBI Taxonomy" id="274592"/>
    <lineage>
        <taxon>Bacteria</taxon>
        <taxon>Pseudomonadati</taxon>
        <taxon>Pseudomonadota</taxon>
        <taxon>Alphaproteobacteria</taxon>
        <taxon>Hyphomicrobiales</taxon>
        <taxon>Rhizobiaceae</taxon>
        <taxon>Hoeflea</taxon>
    </lineage>
</organism>
<dbReference type="Pfam" id="PF05171">
    <property type="entry name" value="HemS"/>
    <property type="match status" value="2"/>
</dbReference>
<evidence type="ECO:0000313" key="2">
    <source>
        <dbReference type="EMBL" id="PWW03848.1"/>
    </source>
</evidence>
<dbReference type="InterPro" id="IPR053733">
    <property type="entry name" value="Heme_Transport_Util_sf"/>
</dbReference>
<dbReference type="CDD" id="cd16831">
    <property type="entry name" value="HemS-like_C"/>
    <property type="match status" value="1"/>
</dbReference>
<feature type="domain" description="Haemin-degrading HemS/ChuX" evidence="1">
    <location>
        <begin position="210"/>
        <end position="342"/>
    </location>
</feature>
<evidence type="ECO:0000313" key="3">
    <source>
        <dbReference type="Proteomes" id="UP000246352"/>
    </source>
</evidence>
<dbReference type="AlphaFoldDB" id="A0A317PQS9"/>
<keyword evidence="3" id="KW-1185">Reference proteome</keyword>
<dbReference type="SUPFAM" id="SSF144064">
    <property type="entry name" value="Heme iron utilization protein-like"/>
    <property type="match status" value="1"/>
</dbReference>
<name>A0A317PQS9_9HYPH</name>
<accession>A0A317PQS9</accession>
<evidence type="ECO:0000259" key="1">
    <source>
        <dbReference type="Pfam" id="PF05171"/>
    </source>
</evidence>
<dbReference type="Proteomes" id="UP000246352">
    <property type="component" value="Unassembled WGS sequence"/>
</dbReference>
<dbReference type="InterPro" id="IPR007845">
    <property type="entry name" value="HemS/ChuX_dom"/>
</dbReference>
<sequence length="351" mass="38532">MTTRLSPARIRAEQLDNPKMRARDLAGQLGISEAALVAAGCGAGTVRLDAPMPTIFPLLESLGEVMALTRNESAVHEKIGVYDNFIAGKHASMMLGAEIDMRMFPGHWAHAFSVETTTAEGETRRSLQFFDKAGDALHKIHLRAASSDEAWAGITRSLAHTDQSCEFEAEIIAAPAAAENDDNVPLDDLRRRWQSMTDTHQFVSILKVLKLSRLRALESIGPEFAERILAGSVATMMLAAADAAVPIMVFVGNRGCIQIHSGPIKSIRSMGPWLNVMDADFHLHLRTDRIAGAWLVRKPTDKGYVTSLEAYDQAGELIIQFFGKRIEGQDERTEWRTVMESLPRLELAGAA</sequence>
<gene>
    <name evidence="2" type="ORF">DFR52_101537</name>
</gene>
<comment type="caution">
    <text evidence="2">The sequence shown here is derived from an EMBL/GenBank/DDBJ whole genome shotgun (WGS) entry which is preliminary data.</text>
</comment>
<feature type="domain" description="Haemin-degrading HemS/ChuX" evidence="1">
    <location>
        <begin position="30"/>
        <end position="157"/>
    </location>
</feature>